<evidence type="ECO:0000256" key="19">
    <source>
        <dbReference type="SAM" id="MobiDB-lite"/>
    </source>
</evidence>
<dbReference type="SUPFAM" id="SSF51197">
    <property type="entry name" value="Clavaminate synthase-like"/>
    <property type="match status" value="1"/>
</dbReference>
<evidence type="ECO:0000256" key="5">
    <source>
        <dbReference type="ARBA" id="ARBA00013246"/>
    </source>
</evidence>
<feature type="region of interest" description="Disordered" evidence="19">
    <location>
        <begin position="179"/>
        <end position="199"/>
    </location>
</feature>
<keyword evidence="10" id="KW-0156">Chromatin regulator</keyword>
<evidence type="ECO:0000256" key="4">
    <source>
        <dbReference type="ARBA" id="ARBA00008037"/>
    </source>
</evidence>
<dbReference type="Proteomes" id="UP000620104">
    <property type="component" value="Unassembled WGS sequence"/>
</dbReference>
<dbReference type="InterPro" id="IPR001965">
    <property type="entry name" value="Znf_PHD"/>
</dbReference>
<evidence type="ECO:0000256" key="14">
    <source>
        <dbReference type="ARBA" id="ARBA00023015"/>
    </source>
</evidence>
<keyword evidence="14" id="KW-0805">Transcription regulation</keyword>
<comment type="caution">
    <text evidence="21">The sequence shown here is derived from an EMBL/GenBank/DDBJ whole genome shotgun (WGS) entry which is preliminary data.</text>
</comment>
<feature type="region of interest" description="Disordered" evidence="19">
    <location>
        <begin position="404"/>
        <end position="433"/>
    </location>
</feature>
<evidence type="ECO:0000256" key="15">
    <source>
        <dbReference type="ARBA" id="ARBA00023163"/>
    </source>
</evidence>
<evidence type="ECO:0000256" key="8">
    <source>
        <dbReference type="ARBA" id="ARBA00022771"/>
    </source>
</evidence>
<protein>
    <recommendedName>
        <fullName evidence="6">JmjC domain-containing histone demethylation protein 1</fullName>
        <ecNumber evidence="5">1.14.11.27</ecNumber>
    </recommendedName>
    <alternativeName>
        <fullName evidence="17">[Histone-H3]-lysine-36 demethylase 1</fullName>
    </alternativeName>
</protein>
<dbReference type="InterPro" id="IPR050690">
    <property type="entry name" value="JHDM1_Histone_Demethylase"/>
</dbReference>
<dbReference type="PANTHER" id="PTHR23123">
    <property type="entry name" value="PHD/F-BOX CONTAINING PROTEIN"/>
    <property type="match status" value="1"/>
</dbReference>
<keyword evidence="12" id="KW-0560">Oxidoreductase</keyword>
<comment type="function">
    <text evidence="2">Histone demethylase that specifically demethylates 'Lys-36' of histone H3, thereby playing a central role in histone code.</text>
</comment>
<evidence type="ECO:0000256" key="13">
    <source>
        <dbReference type="ARBA" id="ARBA00023004"/>
    </source>
</evidence>
<evidence type="ECO:0000256" key="2">
    <source>
        <dbReference type="ARBA" id="ARBA00003909"/>
    </source>
</evidence>
<dbReference type="Pfam" id="PF17811">
    <property type="entry name" value="JHD"/>
    <property type="match status" value="1"/>
</dbReference>
<keyword evidence="8" id="KW-0863">Zinc-finger</keyword>
<comment type="catalytic activity">
    <reaction evidence="18">
        <text>N(6),N(6)-dimethyl-L-lysyl(36)-[histone H3] + 2 2-oxoglutarate + 2 O2 = L-lysyl(36)-[histone H3] + 2 formaldehyde + 2 succinate + 2 CO2</text>
        <dbReference type="Rhea" id="RHEA:42032"/>
        <dbReference type="Rhea" id="RHEA-COMP:9785"/>
        <dbReference type="Rhea" id="RHEA-COMP:9787"/>
        <dbReference type="ChEBI" id="CHEBI:15379"/>
        <dbReference type="ChEBI" id="CHEBI:16526"/>
        <dbReference type="ChEBI" id="CHEBI:16810"/>
        <dbReference type="ChEBI" id="CHEBI:16842"/>
        <dbReference type="ChEBI" id="CHEBI:29969"/>
        <dbReference type="ChEBI" id="CHEBI:30031"/>
        <dbReference type="ChEBI" id="CHEBI:61976"/>
        <dbReference type="EC" id="1.14.11.27"/>
    </reaction>
</comment>
<evidence type="ECO:0000256" key="12">
    <source>
        <dbReference type="ARBA" id="ARBA00023002"/>
    </source>
</evidence>
<evidence type="ECO:0000313" key="22">
    <source>
        <dbReference type="Proteomes" id="UP000620104"/>
    </source>
</evidence>
<reference evidence="21" key="1">
    <citation type="submission" date="2020-07" db="EMBL/GenBank/DDBJ databases">
        <title>Draft Genome Sequence of a Deep-Sea Yeast, Naganishia (Cryptococcus) liquefaciens strain N6.</title>
        <authorList>
            <person name="Han Y.W."/>
            <person name="Kajitani R."/>
            <person name="Morimoto H."/>
            <person name="Parhat M."/>
            <person name="Tsubouchi H."/>
            <person name="Bakenova O."/>
            <person name="Ogata M."/>
            <person name="Argunhan B."/>
            <person name="Aoki R."/>
            <person name="Kajiwara S."/>
            <person name="Itoh T."/>
            <person name="Iwasaki H."/>
        </authorList>
    </citation>
    <scope>NUCLEOTIDE SEQUENCE</scope>
    <source>
        <strain evidence="21">N6</strain>
    </source>
</reference>
<dbReference type="GO" id="GO:0008270">
    <property type="term" value="F:zinc ion binding"/>
    <property type="evidence" value="ECO:0007669"/>
    <property type="project" value="UniProtKB-KW"/>
</dbReference>
<dbReference type="SMART" id="SM00249">
    <property type="entry name" value="PHD"/>
    <property type="match status" value="1"/>
</dbReference>
<dbReference type="InterPro" id="IPR011011">
    <property type="entry name" value="Znf_FYVE_PHD"/>
</dbReference>
<dbReference type="InterPro" id="IPR013083">
    <property type="entry name" value="Znf_RING/FYVE/PHD"/>
</dbReference>
<dbReference type="InterPro" id="IPR003347">
    <property type="entry name" value="JmjC_dom"/>
</dbReference>
<evidence type="ECO:0000256" key="7">
    <source>
        <dbReference type="ARBA" id="ARBA00022723"/>
    </source>
</evidence>
<dbReference type="EMBL" id="BLZA01000013">
    <property type="protein sequence ID" value="GHJ85657.1"/>
    <property type="molecule type" value="Genomic_DNA"/>
</dbReference>
<comment type="similarity">
    <text evidence="4">Belongs to the JHDM1 histone demethylase family.</text>
</comment>
<evidence type="ECO:0000256" key="10">
    <source>
        <dbReference type="ARBA" id="ARBA00022853"/>
    </source>
</evidence>
<name>A0A8H3TR36_9TREE</name>
<dbReference type="InterPro" id="IPR041070">
    <property type="entry name" value="JHD"/>
</dbReference>
<evidence type="ECO:0000256" key="1">
    <source>
        <dbReference type="ARBA" id="ARBA00001954"/>
    </source>
</evidence>
<keyword evidence="7" id="KW-0479">Metal-binding</keyword>
<dbReference type="AlphaFoldDB" id="A0A8H3TR36"/>
<accession>A0A8H3TR36</accession>
<keyword evidence="11" id="KW-0223">Dioxygenase</keyword>
<evidence type="ECO:0000259" key="20">
    <source>
        <dbReference type="PROSITE" id="PS51184"/>
    </source>
</evidence>
<evidence type="ECO:0000256" key="18">
    <source>
        <dbReference type="ARBA" id="ARBA00047915"/>
    </source>
</evidence>
<gene>
    <name evidence="21" type="ORF">NliqN6_2059</name>
</gene>
<keyword evidence="16" id="KW-0539">Nucleus</keyword>
<dbReference type="Pfam" id="PF02373">
    <property type="entry name" value="JmjC"/>
    <property type="match status" value="1"/>
</dbReference>
<dbReference type="SMART" id="SM00558">
    <property type="entry name" value="JmjC"/>
    <property type="match status" value="1"/>
</dbReference>
<dbReference type="SUPFAM" id="SSF57903">
    <property type="entry name" value="FYVE/PHD zinc finger"/>
    <property type="match status" value="1"/>
</dbReference>
<keyword evidence="13" id="KW-0408">Iron</keyword>
<evidence type="ECO:0000256" key="3">
    <source>
        <dbReference type="ARBA" id="ARBA00004123"/>
    </source>
</evidence>
<feature type="region of interest" description="Disordered" evidence="19">
    <location>
        <begin position="699"/>
        <end position="733"/>
    </location>
</feature>
<sequence>MAKKGHKIQEDEEEEDVCLWCRPINASLKAEFEREVPELVNYPDNPHPRDWISCTRCKTWYHTDCVVLAELVLPVRFDSAKSDRTDVEALFPTPGSSGSLPSEVVHEFRTQGMNWTWADSIDKWYCTPCIAKAYQGKARNKPRSLVYKGWDFPHAEAIVPPDTRENIRQEGLQDRLRDNSQRGHIGNRVTEPPRPKRKATLERPDYHALHNIISTPTSKWLALIRDPGKTGRKIREAHYPRVNGSVLTKSWLDDNSESEVIAEISPEVFFGPDREPIIIPKSRGGFESLGGKVLAQETFGIDDVVKLVGKDYMIDVIDVATQASSKWSLAQWAYYFKTGTPPSADTRHHSTSNSKRAELENIASMQKVYNVISLECTETELAKLVRPPRLVKEIDWVDNCWPDSRKKRKPSNAQLENGNAQDTDDPINGSSTTAEWHANALGDDTVAGKRKLNGDGWPKVKLYCLMGKAGSWTDWHVDFAASCVYYTVITGSKVFFFIKPTPANLAAYARWSSNEEIQQKEWLGDSIEGSVEKVTLKQGDTMIIPSGYIHAVYTPEDTIVLGELRMREIEIETKVPQRMRFPYFDKLCWYVADYWVKQLQERTAYRPSASNQDAQTREDPIPLRILQGLVALADFLIGETTLLEDPVSDAKKRKAIYDRIPKEVVTNAGTLARDLHWRAKQMLASLNDRDDGEMTVAVALPSPVDRGSKRPRTQSNGDSKARGHKRSRVKNISDAPWGDLKETLVDTERLISEPRPNLTDSKRKAPIAQHIIAKEESKKITQTKRRVRESEDGDLVEDFVEETTVTRTRTWPNDKQTKQEWQDQFNAANRKLFGTSDMAQV</sequence>
<organism evidence="21 22">
    <name type="scientific">Naganishia liquefaciens</name>
    <dbReference type="NCBI Taxonomy" id="104408"/>
    <lineage>
        <taxon>Eukaryota</taxon>
        <taxon>Fungi</taxon>
        <taxon>Dikarya</taxon>
        <taxon>Basidiomycota</taxon>
        <taxon>Agaricomycotina</taxon>
        <taxon>Tremellomycetes</taxon>
        <taxon>Filobasidiales</taxon>
        <taxon>Filobasidiaceae</taxon>
        <taxon>Naganishia</taxon>
    </lineage>
</organism>
<proteinExistence type="inferred from homology"/>
<keyword evidence="9" id="KW-0862">Zinc</keyword>
<dbReference type="EC" id="1.14.11.27" evidence="5"/>
<dbReference type="Gene3D" id="3.30.40.10">
    <property type="entry name" value="Zinc/RING finger domain, C3HC4 (zinc finger)"/>
    <property type="match status" value="1"/>
</dbReference>
<dbReference type="GO" id="GO:0140680">
    <property type="term" value="F:histone H3K36me/H3K36me2 demethylase activity"/>
    <property type="evidence" value="ECO:0007669"/>
    <property type="project" value="UniProtKB-EC"/>
</dbReference>
<evidence type="ECO:0000256" key="16">
    <source>
        <dbReference type="ARBA" id="ARBA00023242"/>
    </source>
</evidence>
<dbReference type="OrthoDB" id="5876800at2759"/>
<evidence type="ECO:0000256" key="9">
    <source>
        <dbReference type="ARBA" id="ARBA00022833"/>
    </source>
</evidence>
<evidence type="ECO:0000313" key="21">
    <source>
        <dbReference type="EMBL" id="GHJ85657.1"/>
    </source>
</evidence>
<dbReference type="CDD" id="cd15517">
    <property type="entry name" value="PHD_TCF19_like"/>
    <property type="match status" value="1"/>
</dbReference>
<evidence type="ECO:0000256" key="6">
    <source>
        <dbReference type="ARBA" id="ARBA00015153"/>
    </source>
</evidence>
<comment type="cofactor">
    <cofactor evidence="1">
        <name>Fe(2+)</name>
        <dbReference type="ChEBI" id="CHEBI:29033"/>
    </cofactor>
</comment>
<dbReference type="PROSITE" id="PS51184">
    <property type="entry name" value="JMJC"/>
    <property type="match status" value="1"/>
</dbReference>
<dbReference type="GO" id="GO:0005634">
    <property type="term" value="C:nucleus"/>
    <property type="evidence" value="ECO:0007669"/>
    <property type="project" value="UniProtKB-SubCell"/>
</dbReference>
<keyword evidence="15" id="KW-0804">Transcription</keyword>
<feature type="compositionally biased region" description="Polar residues" evidence="19">
    <location>
        <begin position="411"/>
        <end position="421"/>
    </location>
</feature>
<evidence type="ECO:0000256" key="17">
    <source>
        <dbReference type="ARBA" id="ARBA00031083"/>
    </source>
</evidence>
<comment type="subcellular location">
    <subcellularLocation>
        <location evidence="3">Nucleus</location>
    </subcellularLocation>
</comment>
<feature type="domain" description="JmjC" evidence="20">
    <location>
        <begin position="376"/>
        <end position="582"/>
    </location>
</feature>
<keyword evidence="22" id="KW-1185">Reference proteome</keyword>
<dbReference type="Gene3D" id="2.60.120.650">
    <property type="entry name" value="Cupin"/>
    <property type="match status" value="1"/>
</dbReference>
<evidence type="ECO:0000256" key="11">
    <source>
        <dbReference type="ARBA" id="ARBA00022964"/>
    </source>
</evidence>